<keyword evidence="3" id="KW-1185">Reference proteome</keyword>
<accession>A0ABN3G255</accession>
<dbReference type="Proteomes" id="UP001501218">
    <property type="component" value="Unassembled WGS sequence"/>
</dbReference>
<organism evidence="2 3">
    <name type="scientific">Saccharopolyspora halophila</name>
    <dbReference type="NCBI Taxonomy" id="405551"/>
    <lineage>
        <taxon>Bacteria</taxon>
        <taxon>Bacillati</taxon>
        <taxon>Actinomycetota</taxon>
        <taxon>Actinomycetes</taxon>
        <taxon>Pseudonocardiales</taxon>
        <taxon>Pseudonocardiaceae</taxon>
        <taxon>Saccharopolyspora</taxon>
    </lineage>
</organism>
<sequence>MKSAVGGKRAAIAAAFAAVTAFAFAPQAMAATTDINFDCQGDGPLGAEQFSLQQTTDTTAPETVAPGETFDIVVDPAVNTIPGEVNGNTVKEVRGFDLKIPVPANSTFESAELAGGSNLGDAAPTFTVDGDMATLHFDGPIAGGSDFELPTVTVHLTAGESGTVESKLAGTGYDDPGLTFTAVVSSIIGDVDVPTGCFPNPSPVLSSTTIG</sequence>
<feature type="chain" id="PRO_5045469141" evidence="1">
    <location>
        <begin position="31"/>
        <end position="211"/>
    </location>
</feature>
<dbReference type="EMBL" id="BAAARA010000004">
    <property type="protein sequence ID" value="GAA2342537.1"/>
    <property type="molecule type" value="Genomic_DNA"/>
</dbReference>
<reference evidence="2 3" key="1">
    <citation type="journal article" date="2019" name="Int. J. Syst. Evol. Microbiol.">
        <title>The Global Catalogue of Microorganisms (GCM) 10K type strain sequencing project: providing services to taxonomists for standard genome sequencing and annotation.</title>
        <authorList>
            <consortium name="The Broad Institute Genomics Platform"/>
            <consortium name="The Broad Institute Genome Sequencing Center for Infectious Disease"/>
            <person name="Wu L."/>
            <person name="Ma J."/>
        </authorList>
    </citation>
    <scope>NUCLEOTIDE SEQUENCE [LARGE SCALE GENOMIC DNA]</scope>
    <source>
        <strain evidence="2 3">JCM 16221</strain>
    </source>
</reference>
<keyword evidence="1" id="KW-0732">Signal</keyword>
<evidence type="ECO:0000313" key="3">
    <source>
        <dbReference type="Proteomes" id="UP001501218"/>
    </source>
</evidence>
<comment type="caution">
    <text evidence="2">The sequence shown here is derived from an EMBL/GenBank/DDBJ whole genome shotgun (WGS) entry which is preliminary data.</text>
</comment>
<protein>
    <submittedName>
        <fullName evidence="2">Cyclase</fullName>
    </submittedName>
</protein>
<dbReference type="RefSeq" id="WP_344128908.1">
    <property type="nucleotide sequence ID" value="NZ_BAAARA010000004.1"/>
</dbReference>
<evidence type="ECO:0000256" key="1">
    <source>
        <dbReference type="SAM" id="SignalP"/>
    </source>
</evidence>
<gene>
    <name evidence="2" type="ORF">GCM10009854_19070</name>
</gene>
<feature type="signal peptide" evidence="1">
    <location>
        <begin position="1"/>
        <end position="30"/>
    </location>
</feature>
<proteinExistence type="predicted"/>
<evidence type="ECO:0000313" key="2">
    <source>
        <dbReference type="EMBL" id="GAA2342537.1"/>
    </source>
</evidence>
<name>A0ABN3G255_9PSEU</name>